<evidence type="ECO:0000313" key="1">
    <source>
        <dbReference type="EMBL" id="CAL5224799.1"/>
    </source>
</evidence>
<accession>A0ABP1FY41</accession>
<reference evidence="1 2" key="1">
    <citation type="submission" date="2024-06" db="EMBL/GenBank/DDBJ databases">
        <authorList>
            <person name="Kraege A."/>
            <person name="Thomma B."/>
        </authorList>
    </citation>
    <scope>NUCLEOTIDE SEQUENCE [LARGE SCALE GENOMIC DNA]</scope>
</reference>
<proteinExistence type="predicted"/>
<comment type="caution">
    <text evidence="1">The sequence shown here is derived from an EMBL/GenBank/DDBJ whole genome shotgun (WGS) entry which is preliminary data.</text>
</comment>
<dbReference type="Pfam" id="PF14196">
    <property type="entry name" value="ATC_hydrolase"/>
    <property type="match status" value="1"/>
</dbReference>
<protein>
    <submittedName>
        <fullName evidence="1">G7543 protein</fullName>
    </submittedName>
</protein>
<dbReference type="InterPro" id="IPR026002">
    <property type="entry name" value="ATC_hydrolase-like"/>
</dbReference>
<organism evidence="1 2">
    <name type="scientific">Coccomyxa viridis</name>
    <dbReference type="NCBI Taxonomy" id="1274662"/>
    <lineage>
        <taxon>Eukaryota</taxon>
        <taxon>Viridiplantae</taxon>
        <taxon>Chlorophyta</taxon>
        <taxon>core chlorophytes</taxon>
        <taxon>Trebouxiophyceae</taxon>
        <taxon>Trebouxiophyceae incertae sedis</taxon>
        <taxon>Coccomyxaceae</taxon>
        <taxon>Coccomyxa</taxon>
    </lineage>
</organism>
<gene>
    <name evidence="1" type="primary">g7543</name>
    <name evidence="1" type="ORF">VP750_LOCUS6458</name>
</gene>
<dbReference type="EMBL" id="CAXHTA020000011">
    <property type="protein sequence ID" value="CAL5224799.1"/>
    <property type="molecule type" value="Genomic_DNA"/>
</dbReference>
<name>A0ABP1FY41_9CHLO</name>
<keyword evidence="2" id="KW-1185">Reference proteome</keyword>
<sequence length="197" mass="22556">MIHNTTATARKHAHLQGRDKEIARLTESAFQDLLSKHINRAVDDRGQTHVENACLLLASHKVLLSFIRNNEEVLDALKAQAGAHSSAVLHYLLRFAMLFQRDPYDSAVRRLKALRLDFGRGFQTEVTADGRTAELTVHRCLYKDIFQEEDAMQLLQCCCCSQDSVWFEGLERQHIGFARQEWLGSSGRCCRMQLRQL</sequence>
<evidence type="ECO:0000313" key="2">
    <source>
        <dbReference type="Proteomes" id="UP001497392"/>
    </source>
</evidence>
<dbReference type="Proteomes" id="UP001497392">
    <property type="component" value="Unassembled WGS sequence"/>
</dbReference>